<feature type="region of interest" description="Disordered" evidence="1">
    <location>
        <begin position="306"/>
        <end position="359"/>
    </location>
</feature>
<dbReference type="OrthoDB" id="5600002at2759"/>
<sequence length="444" mass="50064">MSTNTPSESLPAVLQQNSQGTISKVDTISNYEQMDVSRRSFDERKRLTKGRRPIKRLSNDNGATFEPKRDLTHQQNFNMLDPAANTGRLVSQEQPIERAKRSFPPPRKMQYARSNIIQGRIRPIANDTFSGTRHRSRSTKNHPIIARRGQSFDSTSSPIQTNNSDAEDSKRVTSTARKATYVESTQGFTFVERVEPHIHPAIQPTSETGSGNPPNIGIDVSTMPQFQGSLKTQIPIPRQPLPDGTTGYKSSGAALRSRPSFQDISAAFSTAGHYTISRDHTRGEDARKLILLANYGKKCGVSEHEVHKEAALEHDSPKTLQNTQPRQVNHQEETKPIQQERNHPLPPLNLNPPHLDMSNLSQQDKQKVGELADRMFATASEAQKSNTRAQLKGRIASTQLLEMEKQGIDPLKWFYQNQAFQVLRANMQRIQQQELLQRQQQQQI</sequence>
<feature type="region of interest" description="Disordered" evidence="1">
    <location>
        <begin position="127"/>
        <end position="173"/>
    </location>
</feature>
<feature type="compositionally biased region" description="Polar residues" evidence="1">
    <location>
        <begin position="318"/>
        <end position="328"/>
    </location>
</feature>
<reference evidence="2 3" key="1">
    <citation type="journal article" date="2018" name="PLoS Pathog.">
        <title>Evolution of structural diversity of trichothecenes, a family of toxins produced by plant pathogenic and entomopathogenic fungi.</title>
        <authorList>
            <person name="Proctor R.H."/>
            <person name="McCormick S.P."/>
            <person name="Kim H.S."/>
            <person name="Cardoza R.E."/>
            <person name="Stanley A.M."/>
            <person name="Lindo L."/>
            <person name="Kelly A."/>
            <person name="Brown D.W."/>
            <person name="Lee T."/>
            <person name="Vaughan M.M."/>
            <person name="Alexander N.J."/>
            <person name="Busman M."/>
            <person name="Gutierrez S."/>
        </authorList>
    </citation>
    <scope>NUCLEOTIDE SEQUENCE [LARGE SCALE GENOMIC DNA]</scope>
    <source>
        <strain evidence="2 3">NRRL 20695</strain>
    </source>
</reference>
<organism evidence="2 3">
    <name type="scientific">Fusarium longipes</name>
    <dbReference type="NCBI Taxonomy" id="694270"/>
    <lineage>
        <taxon>Eukaryota</taxon>
        <taxon>Fungi</taxon>
        <taxon>Dikarya</taxon>
        <taxon>Ascomycota</taxon>
        <taxon>Pezizomycotina</taxon>
        <taxon>Sordariomycetes</taxon>
        <taxon>Hypocreomycetidae</taxon>
        <taxon>Hypocreales</taxon>
        <taxon>Nectriaceae</taxon>
        <taxon>Fusarium</taxon>
    </lineage>
</organism>
<evidence type="ECO:0000313" key="2">
    <source>
        <dbReference type="EMBL" id="RGP81008.1"/>
    </source>
</evidence>
<protein>
    <submittedName>
        <fullName evidence="2">Gall11 coactivator</fullName>
    </submittedName>
</protein>
<evidence type="ECO:0000313" key="3">
    <source>
        <dbReference type="Proteomes" id="UP000266234"/>
    </source>
</evidence>
<feature type="compositionally biased region" description="Basic and acidic residues" evidence="1">
    <location>
        <begin position="36"/>
        <end position="45"/>
    </location>
</feature>
<feature type="compositionally biased region" description="Polar residues" evidence="1">
    <location>
        <begin position="151"/>
        <end position="164"/>
    </location>
</feature>
<evidence type="ECO:0000256" key="1">
    <source>
        <dbReference type="SAM" id="MobiDB-lite"/>
    </source>
</evidence>
<dbReference type="EMBL" id="PXOG01000016">
    <property type="protein sequence ID" value="RGP81008.1"/>
    <property type="molecule type" value="Genomic_DNA"/>
</dbReference>
<feature type="region of interest" description="Disordered" evidence="1">
    <location>
        <begin position="36"/>
        <end position="67"/>
    </location>
</feature>
<feature type="compositionally biased region" description="Basic residues" evidence="1">
    <location>
        <begin position="46"/>
        <end position="55"/>
    </location>
</feature>
<accession>A0A395T8G7</accession>
<dbReference type="STRING" id="694270.A0A395T8G7"/>
<name>A0A395T8G7_9HYPO</name>
<dbReference type="Proteomes" id="UP000266234">
    <property type="component" value="Unassembled WGS sequence"/>
</dbReference>
<gene>
    <name evidence="2" type="ORF">FLONG3_797</name>
</gene>
<comment type="caution">
    <text evidence="2">The sequence shown here is derived from an EMBL/GenBank/DDBJ whole genome shotgun (WGS) entry which is preliminary data.</text>
</comment>
<proteinExistence type="predicted"/>
<feature type="region of interest" description="Disordered" evidence="1">
    <location>
        <begin position="233"/>
        <end position="254"/>
    </location>
</feature>
<dbReference type="AlphaFoldDB" id="A0A395T8G7"/>
<feature type="compositionally biased region" description="Basic and acidic residues" evidence="1">
    <location>
        <begin position="306"/>
        <end position="317"/>
    </location>
</feature>
<keyword evidence="3" id="KW-1185">Reference proteome</keyword>
<feature type="compositionally biased region" description="Basic and acidic residues" evidence="1">
    <location>
        <begin position="329"/>
        <end position="343"/>
    </location>
</feature>